<dbReference type="WBParaSite" id="maker-uti_cns_0045964-snap-gene-0.4-mRNA-1">
    <property type="protein sequence ID" value="maker-uti_cns_0045964-snap-gene-0.4-mRNA-1"/>
    <property type="gene ID" value="maker-uti_cns_0045964-snap-gene-0.4"/>
</dbReference>
<dbReference type="AlphaFoldDB" id="A0A1I8J739"/>
<protein>
    <submittedName>
        <fullName evidence="4">Gamma-glutamyltransferase</fullName>
    </submittedName>
</protein>
<name>A0A1I8J739_9PLAT</name>
<dbReference type="PANTHER" id="PTHR11686">
    <property type="entry name" value="GAMMA GLUTAMYL TRANSPEPTIDASE"/>
    <property type="match status" value="1"/>
</dbReference>
<dbReference type="SUPFAM" id="SSF56235">
    <property type="entry name" value="N-terminal nucleophile aminohydrolases (Ntn hydrolases)"/>
    <property type="match status" value="1"/>
</dbReference>
<evidence type="ECO:0000256" key="2">
    <source>
        <dbReference type="PIRSR" id="PIRSR600101-2"/>
    </source>
</evidence>
<dbReference type="InterPro" id="IPR029055">
    <property type="entry name" value="Ntn_hydrolases_N"/>
</dbReference>
<evidence type="ECO:0000313" key="4">
    <source>
        <dbReference type="WBParaSite" id="maker-uti_cns_0045964-snap-gene-0.4-mRNA-1"/>
    </source>
</evidence>
<organism evidence="3 4">
    <name type="scientific">Macrostomum lignano</name>
    <dbReference type="NCBI Taxonomy" id="282301"/>
    <lineage>
        <taxon>Eukaryota</taxon>
        <taxon>Metazoa</taxon>
        <taxon>Spiralia</taxon>
        <taxon>Lophotrochozoa</taxon>
        <taxon>Platyhelminthes</taxon>
        <taxon>Rhabditophora</taxon>
        <taxon>Macrostomorpha</taxon>
        <taxon>Macrostomida</taxon>
        <taxon>Macrostomidae</taxon>
        <taxon>Macrostomum</taxon>
    </lineage>
</organism>
<accession>A0A1I8J739</accession>
<dbReference type="InterPro" id="IPR043137">
    <property type="entry name" value="GGT_ssub_C"/>
</dbReference>
<reference evidence="4" key="1">
    <citation type="submission" date="2016-11" db="UniProtKB">
        <authorList>
            <consortium name="WormBaseParasite"/>
        </authorList>
    </citation>
    <scope>IDENTIFICATION</scope>
</reference>
<dbReference type="GO" id="GO:0036374">
    <property type="term" value="F:glutathione hydrolase activity"/>
    <property type="evidence" value="ECO:0007669"/>
    <property type="project" value="InterPro"/>
</dbReference>
<dbReference type="InterPro" id="IPR043138">
    <property type="entry name" value="GGT_lsub"/>
</dbReference>
<feature type="binding site" evidence="2">
    <location>
        <begin position="346"/>
        <end position="347"/>
    </location>
    <ligand>
        <name>L-glutamate</name>
        <dbReference type="ChEBI" id="CHEBI:29985"/>
    </ligand>
</feature>
<dbReference type="PANTHER" id="PTHR11686:SF9">
    <property type="entry name" value="RE13973P"/>
    <property type="match status" value="1"/>
</dbReference>
<dbReference type="Proteomes" id="UP000095280">
    <property type="component" value="Unplaced"/>
</dbReference>
<dbReference type="InterPro" id="IPR000101">
    <property type="entry name" value="GGT_peptidase"/>
</dbReference>
<dbReference type="GO" id="GO:0005886">
    <property type="term" value="C:plasma membrane"/>
    <property type="evidence" value="ECO:0007669"/>
    <property type="project" value="TreeGrafter"/>
</dbReference>
<evidence type="ECO:0000256" key="1">
    <source>
        <dbReference type="PIRSR" id="PIRSR600101-1"/>
    </source>
</evidence>
<dbReference type="Pfam" id="PF01019">
    <property type="entry name" value="G_glu_transpept"/>
    <property type="match status" value="3"/>
</dbReference>
<keyword evidence="3" id="KW-1185">Reference proteome</keyword>
<dbReference type="PRINTS" id="PR01210">
    <property type="entry name" value="GGTRANSPTASE"/>
</dbReference>
<feature type="active site" description="Nucleophile" evidence="1">
    <location>
        <position position="288"/>
    </location>
</feature>
<evidence type="ECO:0000313" key="3">
    <source>
        <dbReference type="Proteomes" id="UP000095280"/>
    </source>
</evidence>
<dbReference type="GO" id="GO:0006751">
    <property type="term" value="P:glutathione catabolic process"/>
    <property type="evidence" value="ECO:0007669"/>
    <property type="project" value="InterPro"/>
</dbReference>
<feature type="binding site" evidence="2">
    <location>
        <position position="370"/>
    </location>
    <ligand>
        <name>L-glutamate</name>
        <dbReference type="ChEBI" id="CHEBI:29985"/>
    </ligand>
</feature>
<sequence length="447" mass="49387">DRPWLKDTVSDQELVTYRRYGVTSDATQLQPAWLSSDQRTHNGNAMDAAVTTVLCVGVTNFHSNGIGGGSFLMHYNSCDHVQLPGVAGLHRAHSRHGRLRWSDLVKRVADLLRSGVEVTKPLVQAIPSVNSVKESALYKAVRNPATGAFYAAGETFTDEKLARTFDTIANDPMSFYNGQLADDIVKEISEAGGKVTKEDLRQYNVAEPDPISVELDESGLRLYSMPPPSAMLKNPTWAMLDTENMAVLVANLTSKLLAAETRSKIFDNATQDVEYYGPSYKQFTDSGTTHVSLVDSEGNAVVDRKRAFYTTIKWRTSLGGISATKTIIQYRLRRRNYIKPGKRPMSSAAPVFITEQSSDQLRYIGGAAGGSLITSALTSVLARLIYLKQNVKEATDAFRLHHELSPNDIQYWNKSNHKSVVEIMQRLPDGSWQTSGDYRKAAETAGN</sequence>
<dbReference type="Gene3D" id="3.60.20.40">
    <property type="match status" value="1"/>
</dbReference>
<proteinExistence type="predicted"/>
<dbReference type="Gene3D" id="1.10.246.130">
    <property type="match status" value="1"/>
</dbReference>